<dbReference type="InterPro" id="IPR007138">
    <property type="entry name" value="ABM_dom"/>
</dbReference>
<dbReference type="AlphaFoldDB" id="A0A495JD67"/>
<reference evidence="2 3" key="1">
    <citation type="submission" date="2018-10" db="EMBL/GenBank/DDBJ databases">
        <title>Sequencing the genomes of 1000 actinobacteria strains.</title>
        <authorList>
            <person name="Klenk H.-P."/>
        </authorList>
    </citation>
    <scope>NUCLEOTIDE SEQUENCE [LARGE SCALE GENOMIC DNA]</scope>
    <source>
        <strain evidence="2 3">DSM 45175</strain>
    </source>
</reference>
<dbReference type="Pfam" id="PF03992">
    <property type="entry name" value="ABM"/>
    <property type="match status" value="1"/>
</dbReference>
<dbReference type="Proteomes" id="UP000277671">
    <property type="component" value="Unassembled WGS sequence"/>
</dbReference>
<feature type="domain" description="ABM" evidence="1">
    <location>
        <begin position="3"/>
        <end position="91"/>
    </location>
</feature>
<accession>A0A495JD67</accession>
<evidence type="ECO:0000313" key="2">
    <source>
        <dbReference type="EMBL" id="RKR86009.1"/>
    </source>
</evidence>
<name>A0A495JD67_9ACTN</name>
<sequence length="99" mass="10546">MSYGYIGSMKTKPGHRADVVNILLSGVEGLRQVGCDLYVVSVSDTDDVTIWVSEVWQSKEMHAASLALPETKAAISQAMPMLTGEFTSQEVTVVGGLGV</sequence>
<proteinExistence type="predicted"/>
<keyword evidence="2" id="KW-0560">Oxidoreductase</keyword>
<dbReference type="RefSeq" id="WP_121153752.1">
    <property type="nucleotide sequence ID" value="NZ_RBKT01000001.1"/>
</dbReference>
<dbReference type="SUPFAM" id="SSF54909">
    <property type="entry name" value="Dimeric alpha+beta barrel"/>
    <property type="match status" value="1"/>
</dbReference>
<keyword evidence="3" id="KW-1185">Reference proteome</keyword>
<gene>
    <name evidence="2" type="ORF">BDK92_0228</name>
</gene>
<protein>
    <submittedName>
        <fullName evidence="2">Quinol monooxygenase YgiN</fullName>
    </submittedName>
</protein>
<comment type="caution">
    <text evidence="2">The sequence shown here is derived from an EMBL/GenBank/DDBJ whole genome shotgun (WGS) entry which is preliminary data.</text>
</comment>
<organism evidence="2 3">
    <name type="scientific">Micromonospora pisi</name>
    <dbReference type="NCBI Taxonomy" id="589240"/>
    <lineage>
        <taxon>Bacteria</taxon>
        <taxon>Bacillati</taxon>
        <taxon>Actinomycetota</taxon>
        <taxon>Actinomycetes</taxon>
        <taxon>Micromonosporales</taxon>
        <taxon>Micromonosporaceae</taxon>
        <taxon>Micromonospora</taxon>
    </lineage>
</organism>
<dbReference type="GO" id="GO:0004497">
    <property type="term" value="F:monooxygenase activity"/>
    <property type="evidence" value="ECO:0007669"/>
    <property type="project" value="UniProtKB-KW"/>
</dbReference>
<dbReference type="Gene3D" id="3.30.70.100">
    <property type="match status" value="1"/>
</dbReference>
<dbReference type="InterPro" id="IPR011008">
    <property type="entry name" value="Dimeric_a/b-barrel"/>
</dbReference>
<evidence type="ECO:0000259" key="1">
    <source>
        <dbReference type="PROSITE" id="PS51725"/>
    </source>
</evidence>
<dbReference type="PROSITE" id="PS51725">
    <property type="entry name" value="ABM"/>
    <property type="match status" value="1"/>
</dbReference>
<dbReference type="OrthoDB" id="165368at2"/>
<keyword evidence="2" id="KW-0503">Monooxygenase</keyword>
<evidence type="ECO:0000313" key="3">
    <source>
        <dbReference type="Proteomes" id="UP000277671"/>
    </source>
</evidence>
<dbReference type="EMBL" id="RBKT01000001">
    <property type="protein sequence ID" value="RKR86009.1"/>
    <property type="molecule type" value="Genomic_DNA"/>
</dbReference>